<sequence>MEVADNKTAGEAPQLYTRIPERIRDKTTPAASKSVS</sequence>
<evidence type="ECO:0000313" key="2">
    <source>
        <dbReference type="EMBL" id="JAH00241.1"/>
    </source>
</evidence>
<reference evidence="2" key="1">
    <citation type="submission" date="2014-11" db="EMBL/GenBank/DDBJ databases">
        <authorList>
            <person name="Amaro Gonzalez C."/>
        </authorList>
    </citation>
    <scope>NUCLEOTIDE SEQUENCE</scope>
</reference>
<reference evidence="2" key="2">
    <citation type="journal article" date="2015" name="Fish Shellfish Immunol.">
        <title>Early steps in the European eel (Anguilla anguilla)-Vibrio vulnificus interaction in the gills: Role of the RtxA13 toxin.</title>
        <authorList>
            <person name="Callol A."/>
            <person name="Pajuelo D."/>
            <person name="Ebbesson L."/>
            <person name="Teles M."/>
            <person name="MacKenzie S."/>
            <person name="Amaro C."/>
        </authorList>
    </citation>
    <scope>NUCLEOTIDE SEQUENCE</scope>
</reference>
<evidence type="ECO:0000256" key="1">
    <source>
        <dbReference type="SAM" id="MobiDB-lite"/>
    </source>
</evidence>
<accession>A0A0E9P6N1</accession>
<protein>
    <submittedName>
        <fullName evidence="2">Uncharacterized protein</fullName>
    </submittedName>
</protein>
<dbReference type="EMBL" id="GBXM01108336">
    <property type="protein sequence ID" value="JAH00241.1"/>
    <property type="molecule type" value="Transcribed_RNA"/>
</dbReference>
<dbReference type="AlphaFoldDB" id="A0A0E9P6N1"/>
<organism evidence="2">
    <name type="scientific">Anguilla anguilla</name>
    <name type="common">European freshwater eel</name>
    <name type="synonym">Muraena anguilla</name>
    <dbReference type="NCBI Taxonomy" id="7936"/>
    <lineage>
        <taxon>Eukaryota</taxon>
        <taxon>Metazoa</taxon>
        <taxon>Chordata</taxon>
        <taxon>Craniata</taxon>
        <taxon>Vertebrata</taxon>
        <taxon>Euteleostomi</taxon>
        <taxon>Actinopterygii</taxon>
        <taxon>Neopterygii</taxon>
        <taxon>Teleostei</taxon>
        <taxon>Anguilliformes</taxon>
        <taxon>Anguillidae</taxon>
        <taxon>Anguilla</taxon>
    </lineage>
</organism>
<feature type="region of interest" description="Disordered" evidence="1">
    <location>
        <begin position="1"/>
        <end position="36"/>
    </location>
</feature>
<name>A0A0E9P6N1_ANGAN</name>
<proteinExistence type="predicted"/>